<dbReference type="SUPFAM" id="SSF47616">
    <property type="entry name" value="GST C-terminal domain-like"/>
    <property type="match status" value="1"/>
</dbReference>
<keyword evidence="11" id="KW-1185">Reference proteome</keyword>
<dbReference type="InterPro" id="IPR036282">
    <property type="entry name" value="Glutathione-S-Trfase_C_sf"/>
</dbReference>
<dbReference type="Pfam" id="PF10568">
    <property type="entry name" value="Tom37"/>
    <property type="match status" value="1"/>
</dbReference>
<dbReference type="PANTHER" id="PTHR12289">
    <property type="entry name" value="METAXIN RELATED"/>
    <property type="match status" value="1"/>
</dbReference>
<evidence type="ECO:0000256" key="7">
    <source>
        <dbReference type="ARBA" id="ARBA00023136"/>
    </source>
</evidence>
<dbReference type="EMBL" id="BQMJ01000039">
    <property type="protein sequence ID" value="GJQ13057.1"/>
    <property type="molecule type" value="Genomic_DNA"/>
</dbReference>
<keyword evidence="3" id="KW-0813">Transport</keyword>
<gene>
    <name evidence="10" type="ORF">GpartN1_g4848.t1</name>
</gene>
<feature type="domain" description="Mitochondrial outer membrane transport complex Sam37/metaxin N-terminal" evidence="8">
    <location>
        <begin position="23"/>
        <end position="145"/>
    </location>
</feature>
<evidence type="ECO:0008006" key="12">
    <source>
        <dbReference type="Google" id="ProtNLM"/>
    </source>
</evidence>
<organism evidence="10 11">
    <name type="scientific">Galdieria partita</name>
    <dbReference type="NCBI Taxonomy" id="83374"/>
    <lineage>
        <taxon>Eukaryota</taxon>
        <taxon>Rhodophyta</taxon>
        <taxon>Bangiophyceae</taxon>
        <taxon>Galdieriales</taxon>
        <taxon>Galdieriaceae</taxon>
        <taxon>Galdieria</taxon>
    </lineage>
</organism>
<comment type="similarity">
    <text evidence="2">Belongs to the metaxin family.</text>
</comment>
<dbReference type="Pfam" id="PF17171">
    <property type="entry name" value="GST_C_6"/>
    <property type="match status" value="1"/>
</dbReference>
<protein>
    <recommendedName>
        <fullName evidence="12">Metaxin</fullName>
    </recommendedName>
</protein>
<evidence type="ECO:0000313" key="11">
    <source>
        <dbReference type="Proteomes" id="UP001061958"/>
    </source>
</evidence>
<evidence type="ECO:0000256" key="3">
    <source>
        <dbReference type="ARBA" id="ARBA00022448"/>
    </source>
</evidence>
<sequence>MSAQIILYQDSGAWGIPSTCPKCTALQTLLRFADVTYAVSPGDASPSMTEQNELPVLRVASDKEDVVVPGLESCVEALSSVGYDAYGGLTPAQIAETKAFSCLILDRLDLVRQYEWYLADNNFNRCTSKVRYQSASLPVRYVLTRLERHEIRKRLNVTPWIQRGQIYQVAKECLEVLSTRLGERRKYFYGDTPRLLDALVFGEIVAQLYAPVPHGRLRQMILEYPNLLKFVENIRQTYFSNGMDEMQHFEKNNQSNQTSPIRTAYEAAVQRTKQVFSSKKETSPIEEARKARNRNFIIAAATSFLIFLLLGNDVEVQVSE</sequence>
<evidence type="ECO:0000256" key="4">
    <source>
        <dbReference type="ARBA" id="ARBA00022787"/>
    </source>
</evidence>
<proteinExistence type="inferred from homology"/>
<reference evidence="10" key="1">
    <citation type="journal article" date="2022" name="Proc. Natl. Acad. Sci. U.S.A.">
        <title>Life cycle and functional genomics of the unicellular red alga Galdieria for elucidating algal and plant evolution and industrial use.</title>
        <authorList>
            <person name="Hirooka S."/>
            <person name="Itabashi T."/>
            <person name="Ichinose T.M."/>
            <person name="Onuma R."/>
            <person name="Fujiwara T."/>
            <person name="Yamashita S."/>
            <person name="Jong L.W."/>
            <person name="Tomita R."/>
            <person name="Iwane A.H."/>
            <person name="Miyagishima S.Y."/>
        </authorList>
    </citation>
    <scope>NUCLEOTIDE SEQUENCE</scope>
    <source>
        <strain evidence="10">NBRC 102759</strain>
    </source>
</reference>
<dbReference type="InterPro" id="IPR019564">
    <property type="entry name" value="Sam37/metaxin_N"/>
</dbReference>
<dbReference type="OrthoDB" id="198787at2759"/>
<dbReference type="InterPro" id="IPR050931">
    <property type="entry name" value="Mito_Protein_Transport_Metaxin"/>
</dbReference>
<dbReference type="AlphaFoldDB" id="A0A9C7US16"/>
<keyword evidence="5" id="KW-0653">Protein transport</keyword>
<keyword evidence="6" id="KW-0496">Mitochondrion</keyword>
<accession>A0A9C7US16</accession>
<comment type="subcellular location">
    <subcellularLocation>
        <location evidence="1">Mitochondrion outer membrane</location>
    </subcellularLocation>
</comment>
<name>A0A9C7US16_9RHOD</name>
<dbReference type="Proteomes" id="UP001061958">
    <property type="component" value="Unassembled WGS sequence"/>
</dbReference>
<evidence type="ECO:0000313" key="10">
    <source>
        <dbReference type="EMBL" id="GJQ13057.1"/>
    </source>
</evidence>
<feature type="domain" description="Metaxin glutathione S-transferase" evidence="9">
    <location>
        <begin position="170"/>
        <end position="234"/>
    </location>
</feature>
<reference evidence="10" key="2">
    <citation type="submission" date="2022-01" db="EMBL/GenBank/DDBJ databases">
        <authorList>
            <person name="Hirooka S."/>
            <person name="Miyagishima S.Y."/>
        </authorList>
    </citation>
    <scope>NUCLEOTIDE SEQUENCE</scope>
    <source>
        <strain evidence="10">NBRC 102759</strain>
    </source>
</reference>
<evidence type="ECO:0000259" key="9">
    <source>
        <dbReference type="Pfam" id="PF17171"/>
    </source>
</evidence>
<comment type="caution">
    <text evidence="10">The sequence shown here is derived from an EMBL/GenBank/DDBJ whole genome shotgun (WGS) entry which is preliminary data.</text>
</comment>
<evidence type="ECO:0000256" key="1">
    <source>
        <dbReference type="ARBA" id="ARBA00004294"/>
    </source>
</evidence>
<dbReference type="GO" id="GO:0015031">
    <property type="term" value="P:protein transport"/>
    <property type="evidence" value="ECO:0007669"/>
    <property type="project" value="UniProtKB-KW"/>
</dbReference>
<keyword evidence="4" id="KW-1000">Mitochondrion outer membrane</keyword>
<keyword evidence="7" id="KW-0472">Membrane</keyword>
<dbReference type="Gene3D" id="1.20.1050.10">
    <property type="match status" value="1"/>
</dbReference>
<evidence type="ECO:0000259" key="8">
    <source>
        <dbReference type="Pfam" id="PF10568"/>
    </source>
</evidence>
<evidence type="ECO:0000256" key="2">
    <source>
        <dbReference type="ARBA" id="ARBA00009170"/>
    </source>
</evidence>
<dbReference type="PANTHER" id="PTHR12289:SF41">
    <property type="entry name" value="FAILED AXON CONNECTIONS-RELATED"/>
    <property type="match status" value="1"/>
</dbReference>
<evidence type="ECO:0000256" key="6">
    <source>
        <dbReference type="ARBA" id="ARBA00023128"/>
    </source>
</evidence>
<dbReference type="InterPro" id="IPR033468">
    <property type="entry name" value="Metaxin_GST"/>
</dbReference>
<evidence type="ECO:0000256" key="5">
    <source>
        <dbReference type="ARBA" id="ARBA00022927"/>
    </source>
</evidence>
<dbReference type="GO" id="GO:0001401">
    <property type="term" value="C:SAM complex"/>
    <property type="evidence" value="ECO:0007669"/>
    <property type="project" value="InterPro"/>
</dbReference>